<feature type="transmembrane region" description="Helical" evidence="8">
    <location>
        <begin position="162"/>
        <end position="179"/>
    </location>
</feature>
<dbReference type="Pfam" id="PF03023">
    <property type="entry name" value="MurJ"/>
    <property type="match status" value="1"/>
</dbReference>
<proteinExistence type="inferred from homology"/>
<keyword evidence="8 9" id="KW-0813">Transport</keyword>
<feature type="transmembrane region" description="Helical" evidence="8">
    <location>
        <begin position="227"/>
        <end position="246"/>
    </location>
</feature>
<feature type="transmembrane region" description="Helical" evidence="8">
    <location>
        <begin position="270"/>
        <end position="289"/>
    </location>
</feature>
<dbReference type="Proteomes" id="UP000245695">
    <property type="component" value="Chromosome 1"/>
</dbReference>
<keyword evidence="3 8" id="KW-0812">Transmembrane</keyword>
<dbReference type="KEGG" id="rhom:FRIFI_1807"/>
<keyword evidence="2 8" id="KW-1003">Cell membrane</keyword>
<evidence type="ECO:0000256" key="6">
    <source>
        <dbReference type="ARBA" id="ARBA00022989"/>
    </source>
</evidence>
<dbReference type="GO" id="GO:0008360">
    <property type="term" value="P:regulation of cell shape"/>
    <property type="evidence" value="ECO:0007669"/>
    <property type="project" value="UniProtKB-UniRule"/>
</dbReference>
<dbReference type="GO" id="GO:0034204">
    <property type="term" value="P:lipid translocation"/>
    <property type="evidence" value="ECO:0007669"/>
    <property type="project" value="TreeGrafter"/>
</dbReference>
<dbReference type="PANTHER" id="PTHR47019">
    <property type="entry name" value="LIPID II FLIPPASE MURJ"/>
    <property type="match status" value="1"/>
</dbReference>
<sequence>MSNNLAKSAFWLMVVTMLSKILGFTRDIVLMYFYGTSAYSDVYITAMNIPVVVFAAVGVALSTTFIPLYQEALENGGEKRAQNFANNILCIVSIISIILSIFGYIFAEPIVKLFAISFNGEKLALTVEFVRIIIVGVLFIGLSNIMTAYLQIQGNFTIPGMVQLPNNIIIIISMIIGAVTENFDILAIGALIGMASQFLFQVPFAIKHGYKFKPIVNFKDRYLKKMIWLILPVLIGVAVNQVNAMADRSLASSLGDGVIAALNSANKLNFFVLGLFITTIGSVIYPTLAKLSTTNDQRKFAEAVSTSVNCVSLIILPITVGAIVLATPIVRILFERGAFDEKSTQMTAIALMCYSVGMIAYGLRDILSKVYYSLKDTKTPMINGIIAVIANIFFDVTLMQVFGLGGLALATSFSSIICILLLFRGLKKKISYYGQDRILRTFVKSLIASVVMGVATYFVYKFANGILGSGFIQEVIATGISVLVGAIVYGVLVSKFRVREVKMLKKMVMKKLNRA</sequence>
<feature type="transmembrane region" description="Helical" evidence="8">
    <location>
        <begin position="438"/>
        <end position="459"/>
    </location>
</feature>
<comment type="subcellular location">
    <subcellularLocation>
        <location evidence="1 8">Cell membrane</location>
        <topology evidence="1 8">Multi-pass membrane protein</topology>
    </subcellularLocation>
</comment>
<comment type="function">
    <text evidence="8 9">Involved in peptidoglycan biosynthesis. Transports lipid-linked peptidoglycan precursors from the inner to the outer leaflet of the cytoplasmic membrane.</text>
</comment>
<dbReference type="GO" id="GO:0015648">
    <property type="term" value="F:lipid-linked peptidoglycan transporter activity"/>
    <property type="evidence" value="ECO:0007669"/>
    <property type="project" value="UniProtKB-UniRule"/>
</dbReference>
<gene>
    <name evidence="8" type="primary">murJ</name>
    <name evidence="10" type="ORF">FRIFI_1807</name>
</gene>
<dbReference type="HAMAP" id="MF_02078">
    <property type="entry name" value="MurJ_MviN"/>
    <property type="match status" value="1"/>
</dbReference>
<dbReference type="GO" id="GO:0009252">
    <property type="term" value="P:peptidoglycan biosynthetic process"/>
    <property type="evidence" value="ECO:0007669"/>
    <property type="project" value="UniProtKB-UniRule"/>
</dbReference>
<dbReference type="UniPathway" id="UPA00219"/>
<keyword evidence="8 9" id="KW-0961">Cell wall biogenesis/degradation</keyword>
<evidence type="ECO:0000256" key="1">
    <source>
        <dbReference type="ARBA" id="ARBA00004651"/>
    </source>
</evidence>
<evidence type="ECO:0000256" key="4">
    <source>
        <dbReference type="ARBA" id="ARBA00022960"/>
    </source>
</evidence>
<evidence type="ECO:0000256" key="8">
    <source>
        <dbReference type="HAMAP-Rule" id="MF_02078"/>
    </source>
</evidence>
<comment type="pathway">
    <text evidence="8">Cell wall biogenesis; peptidoglycan biosynthesis.</text>
</comment>
<dbReference type="RefSeq" id="WP_166505662.1">
    <property type="nucleotide sequence ID" value="NZ_LN650648.1"/>
</dbReference>
<dbReference type="PRINTS" id="PR01806">
    <property type="entry name" value="VIRFACTRMVIN"/>
</dbReference>
<dbReference type="CDD" id="cd13123">
    <property type="entry name" value="MATE_MurJ_like"/>
    <property type="match status" value="1"/>
</dbReference>
<feature type="transmembrane region" description="Helical" evidence="8">
    <location>
        <begin position="408"/>
        <end position="426"/>
    </location>
</feature>
<dbReference type="GO" id="GO:0071555">
    <property type="term" value="P:cell wall organization"/>
    <property type="evidence" value="ECO:0007669"/>
    <property type="project" value="UniProtKB-UniRule"/>
</dbReference>
<protein>
    <recommendedName>
        <fullName evidence="8">Probable lipid II flippase MurJ</fullName>
    </recommendedName>
</protein>
<evidence type="ECO:0000256" key="5">
    <source>
        <dbReference type="ARBA" id="ARBA00022984"/>
    </source>
</evidence>
<name>A0A2P2BSK9_9FIRM</name>
<organism evidence="10 11">
    <name type="scientific">Romboutsia hominis</name>
    <dbReference type="NCBI Taxonomy" id="1507512"/>
    <lineage>
        <taxon>Bacteria</taxon>
        <taxon>Bacillati</taxon>
        <taxon>Bacillota</taxon>
        <taxon>Clostridia</taxon>
        <taxon>Peptostreptococcales</taxon>
        <taxon>Peptostreptococcaceae</taxon>
        <taxon>Romboutsia</taxon>
    </lineage>
</organism>
<dbReference type="InterPro" id="IPR051050">
    <property type="entry name" value="Lipid_II_flippase_MurJ/MviN"/>
</dbReference>
<keyword evidence="11" id="KW-1185">Reference proteome</keyword>
<feature type="transmembrane region" description="Helical" evidence="8">
    <location>
        <begin position="88"/>
        <end position="107"/>
    </location>
</feature>
<evidence type="ECO:0000256" key="3">
    <source>
        <dbReference type="ARBA" id="ARBA00022692"/>
    </source>
</evidence>
<evidence type="ECO:0000313" key="10">
    <source>
        <dbReference type="EMBL" id="CEI73338.1"/>
    </source>
</evidence>
<dbReference type="NCBIfam" id="TIGR01695">
    <property type="entry name" value="murJ_mviN"/>
    <property type="match status" value="1"/>
</dbReference>
<evidence type="ECO:0000256" key="2">
    <source>
        <dbReference type="ARBA" id="ARBA00022475"/>
    </source>
</evidence>
<accession>A0A2P2BSK9</accession>
<dbReference type="AlphaFoldDB" id="A0A2P2BSK9"/>
<keyword evidence="5 8" id="KW-0573">Peptidoglycan synthesis</keyword>
<dbReference type="InterPro" id="IPR004268">
    <property type="entry name" value="MurJ"/>
</dbReference>
<evidence type="ECO:0000256" key="9">
    <source>
        <dbReference type="PIRNR" id="PIRNR002869"/>
    </source>
</evidence>
<keyword evidence="4 8" id="KW-0133">Cell shape</keyword>
<feature type="transmembrane region" description="Helical" evidence="8">
    <location>
        <begin position="346"/>
        <end position="363"/>
    </location>
</feature>
<dbReference type="EMBL" id="LN650648">
    <property type="protein sequence ID" value="CEI73338.1"/>
    <property type="molecule type" value="Genomic_DNA"/>
</dbReference>
<keyword evidence="6 8" id="KW-1133">Transmembrane helix</keyword>
<feature type="transmembrane region" description="Helical" evidence="8">
    <location>
        <begin position="384"/>
        <end position="402"/>
    </location>
</feature>
<dbReference type="GO" id="GO:0005886">
    <property type="term" value="C:plasma membrane"/>
    <property type="evidence" value="ECO:0007669"/>
    <property type="project" value="UniProtKB-SubCell"/>
</dbReference>
<feature type="transmembrane region" description="Helical" evidence="8">
    <location>
        <begin position="185"/>
        <end position="206"/>
    </location>
</feature>
<dbReference type="PIRSF" id="PIRSF002869">
    <property type="entry name" value="MviN"/>
    <property type="match status" value="1"/>
</dbReference>
<feature type="transmembrane region" description="Helical" evidence="8">
    <location>
        <begin position="46"/>
        <end position="68"/>
    </location>
</feature>
<comment type="similarity">
    <text evidence="8 9">Belongs to the MurJ/MviN family.</text>
</comment>
<reference evidence="10 11" key="1">
    <citation type="submission" date="2014-09" db="EMBL/GenBank/DDBJ databases">
        <authorList>
            <person name="Hornung B.V."/>
        </authorList>
    </citation>
    <scope>NUCLEOTIDE SEQUENCE [LARGE SCALE GENOMIC DNA]</scope>
    <source>
        <strain evidence="10 11">FRIFI</strain>
    </source>
</reference>
<feature type="transmembrane region" description="Helical" evidence="8">
    <location>
        <begin position="129"/>
        <end position="150"/>
    </location>
</feature>
<feature type="transmembrane region" description="Helical" evidence="8">
    <location>
        <begin position="471"/>
        <end position="493"/>
    </location>
</feature>
<keyword evidence="7 8" id="KW-0472">Membrane</keyword>
<evidence type="ECO:0000313" key="11">
    <source>
        <dbReference type="Proteomes" id="UP000245695"/>
    </source>
</evidence>
<evidence type="ECO:0000256" key="7">
    <source>
        <dbReference type="ARBA" id="ARBA00023136"/>
    </source>
</evidence>
<feature type="transmembrane region" description="Helical" evidence="8">
    <location>
        <begin position="9"/>
        <end position="34"/>
    </location>
</feature>
<dbReference type="PANTHER" id="PTHR47019:SF1">
    <property type="entry name" value="LIPID II FLIPPASE MURJ"/>
    <property type="match status" value="1"/>
</dbReference>
<feature type="transmembrane region" description="Helical" evidence="8">
    <location>
        <begin position="310"/>
        <end position="334"/>
    </location>
</feature>